<gene>
    <name evidence="2" type="ORF">BDP81DRAFT_403833</name>
</gene>
<accession>A0AAI9ZYW8</accession>
<protein>
    <submittedName>
        <fullName evidence="2">Uncharacterized protein</fullName>
    </submittedName>
</protein>
<proteinExistence type="predicted"/>
<feature type="compositionally biased region" description="Low complexity" evidence="1">
    <location>
        <begin position="885"/>
        <end position="898"/>
    </location>
</feature>
<feature type="region of interest" description="Disordered" evidence="1">
    <location>
        <begin position="297"/>
        <end position="319"/>
    </location>
</feature>
<organism evidence="2 3">
    <name type="scientific">Colletotrichum phormii</name>
    <dbReference type="NCBI Taxonomy" id="359342"/>
    <lineage>
        <taxon>Eukaryota</taxon>
        <taxon>Fungi</taxon>
        <taxon>Dikarya</taxon>
        <taxon>Ascomycota</taxon>
        <taxon>Pezizomycotina</taxon>
        <taxon>Sordariomycetes</taxon>
        <taxon>Hypocreomycetidae</taxon>
        <taxon>Glomerellales</taxon>
        <taxon>Glomerellaceae</taxon>
        <taxon>Colletotrichum</taxon>
        <taxon>Colletotrichum acutatum species complex</taxon>
    </lineage>
</organism>
<feature type="region of interest" description="Disordered" evidence="1">
    <location>
        <begin position="1"/>
        <end position="60"/>
    </location>
</feature>
<feature type="compositionally biased region" description="Low complexity" evidence="1">
    <location>
        <begin position="809"/>
        <end position="821"/>
    </location>
</feature>
<feature type="compositionally biased region" description="Polar residues" evidence="1">
    <location>
        <begin position="835"/>
        <end position="856"/>
    </location>
</feature>
<reference evidence="2" key="1">
    <citation type="submission" date="2021-06" db="EMBL/GenBank/DDBJ databases">
        <title>Comparative genomics, transcriptomics and evolutionary studies reveal genomic signatures of adaptation to plant cell wall in hemibiotrophic fungi.</title>
        <authorList>
            <consortium name="DOE Joint Genome Institute"/>
            <person name="Baroncelli R."/>
            <person name="Diaz J.F."/>
            <person name="Benocci T."/>
            <person name="Peng M."/>
            <person name="Battaglia E."/>
            <person name="Haridas S."/>
            <person name="Andreopoulos W."/>
            <person name="Labutti K."/>
            <person name="Pangilinan J."/>
            <person name="Floch G.L."/>
            <person name="Makela M.R."/>
            <person name="Henrissat B."/>
            <person name="Grigoriev I.V."/>
            <person name="Crouch J.A."/>
            <person name="De Vries R.P."/>
            <person name="Sukno S.A."/>
            <person name="Thon M.R."/>
        </authorList>
    </citation>
    <scope>NUCLEOTIDE SEQUENCE</scope>
    <source>
        <strain evidence="2">CBS 102054</strain>
    </source>
</reference>
<comment type="caution">
    <text evidence="2">The sequence shown here is derived from an EMBL/GenBank/DDBJ whole genome shotgun (WGS) entry which is preliminary data.</text>
</comment>
<evidence type="ECO:0000256" key="1">
    <source>
        <dbReference type="SAM" id="MobiDB-lite"/>
    </source>
</evidence>
<feature type="compositionally biased region" description="Polar residues" evidence="1">
    <location>
        <begin position="972"/>
        <end position="1014"/>
    </location>
</feature>
<feature type="compositionally biased region" description="Polar residues" evidence="1">
    <location>
        <begin position="7"/>
        <end position="18"/>
    </location>
</feature>
<feature type="region of interest" description="Disordered" evidence="1">
    <location>
        <begin position="432"/>
        <end position="451"/>
    </location>
</feature>
<evidence type="ECO:0000313" key="3">
    <source>
        <dbReference type="Proteomes" id="UP001243989"/>
    </source>
</evidence>
<feature type="compositionally biased region" description="Basic residues" evidence="1">
    <location>
        <begin position="22"/>
        <end position="35"/>
    </location>
</feature>
<dbReference type="GeneID" id="85473755"/>
<name>A0AAI9ZYW8_9PEZI</name>
<dbReference type="Proteomes" id="UP001243989">
    <property type="component" value="Unassembled WGS sequence"/>
</dbReference>
<dbReference type="EMBL" id="JAHMHQ010000004">
    <property type="protein sequence ID" value="KAK1640401.1"/>
    <property type="molecule type" value="Genomic_DNA"/>
</dbReference>
<feature type="region of interest" description="Disordered" evidence="1">
    <location>
        <begin position="1049"/>
        <end position="1091"/>
    </location>
</feature>
<feature type="region of interest" description="Disordered" evidence="1">
    <location>
        <begin position="708"/>
        <end position="730"/>
    </location>
</feature>
<evidence type="ECO:0000313" key="2">
    <source>
        <dbReference type="EMBL" id="KAK1640401.1"/>
    </source>
</evidence>
<dbReference type="RefSeq" id="XP_060449008.1">
    <property type="nucleotide sequence ID" value="XM_060588893.1"/>
</dbReference>
<feature type="region of interest" description="Disordered" evidence="1">
    <location>
        <begin position="769"/>
        <end position="1036"/>
    </location>
</feature>
<dbReference type="AlphaFoldDB" id="A0AAI9ZYW8"/>
<feature type="compositionally biased region" description="Pro residues" evidence="1">
    <location>
        <begin position="941"/>
        <end position="953"/>
    </location>
</feature>
<feature type="compositionally biased region" description="Basic and acidic residues" evidence="1">
    <location>
        <begin position="1078"/>
        <end position="1091"/>
    </location>
</feature>
<feature type="compositionally biased region" description="Basic and acidic residues" evidence="1">
    <location>
        <begin position="440"/>
        <end position="451"/>
    </location>
</feature>
<feature type="region of interest" description="Disordered" evidence="1">
    <location>
        <begin position="237"/>
        <end position="282"/>
    </location>
</feature>
<keyword evidence="3" id="KW-1185">Reference proteome</keyword>
<feature type="region of interest" description="Disordered" evidence="1">
    <location>
        <begin position="530"/>
        <end position="550"/>
    </location>
</feature>
<sequence>MSDAETPEQSFSTPTPQLTPKAKGRGRGRGRKAVAPKKEPPKPAATAGTGRRGRFKQFSDDKVQANYERQRELKAQYAALANAVKPALQDLASRSIDTLTNDKDYHTTVPEFKVIEDNLGARFERSLLYLENKLATAARTVFKSKHAKLGAVRDIFKNGVEDAEDRFLDAQLHRLNLLEYLHDHGLPVDLVDGGWNYKQISDKEAQEFGLYEVYVGGALVPYPQIVEGTEAHALRQAAWAEPQTAKETLAPPSAAATGGRTSKRKANQQPDGQPASKRSAAADVAPVRHIAGIMSAQHAPIEDESNESTPVPEGPLTADQREPALPAKASEPDEYGCRQVNRPTAKNGASIANRLIVPPSFQFDDDEIGFRDSTNSPRHGATLAKRGKYLGKPNSNTWHFDPLLARWDARDLDEEDYDLELVQKHGTHPRLGCFLPTSKNDAEPPKEEAEPMHPTVFLTPSGKTIHTSRVVPVAKVEIALADKPHSERMGAVLSSICEKEDISPEDIEGPELKALKEIQEEYAEQRLIAESIKESEPASLEDTPATSPLPMNDSALNIAGLEELVVAAEAVEAEAKIVESVEEKPVILPAPTPVRPTTRAYDAIRDIFGGSDSAAVEPPAPVLLPEPIDTTALAILADASTSTYPSQPVDVVTAEAPISQPIPVDGPPPPPHHHHIDSGYVVQPIPAEFRIQTAPSNDSVGWIEPRIASPGADSRIHPSIETPSMRDPYSNQLPPARPVEMSQMRSSIDATNDTRRHSMYHEHNASSAYNEQHLPPPHNQQHLPQADPMIDPRLYSAPMDASAAHHEYQQQAYGQAQQGYQLPSMPMQGGPMAQASPQLQQAGSTSRMPFTNPSQDRSSPLPPLRPSRGRKSAPAAPEQSVQLEQHQMQQQQQQQQQQQPPPPPYMNTNSGSFYPPGPPRPYHNGYTQEQPGLPPMMNQYPPYPGSQPPPPPLQQQQQQQQPPPYGHPGMSPTYSSIAPAQSPPNLQFVPQQPNEPSRSRAGSGSSTPSAQGNSKYPKLAPAPLPAHRVGWPQGPELRTVQYDYKENIKDYAPTEPPPRRGPVQIRGWNINNNRIQRQKTDENGDERRGSR</sequence>